<keyword evidence="4 6" id="KW-0573">Peptidoglycan synthesis</keyword>
<gene>
    <name evidence="8" type="ORF">GCM10010334_62020</name>
</gene>
<evidence type="ECO:0000256" key="6">
    <source>
        <dbReference type="PROSITE-ProRule" id="PRU01373"/>
    </source>
</evidence>
<dbReference type="GO" id="GO:0008360">
    <property type="term" value="P:regulation of cell shape"/>
    <property type="evidence" value="ECO:0007669"/>
    <property type="project" value="UniProtKB-UniRule"/>
</dbReference>
<dbReference type="AlphaFoldDB" id="A0A919CD63"/>
<dbReference type="PANTHER" id="PTHR30582">
    <property type="entry name" value="L,D-TRANSPEPTIDASE"/>
    <property type="match status" value="1"/>
</dbReference>
<name>A0A919CD63_9ACTN</name>
<dbReference type="Pfam" id="PF03734">
    <property type="entry name" value="YkuD"/>
    <property type="match status" value="1"/>
</dbReference>
<proteinExistence type="predicted"/>
<dbReference type="CDD" id="cd16913">
    <property type="entry name" value="YkuD_like"/>
    <property type="match status" value="1"/>
</dbReference>
<dbReference type="GO" id="GO:0016740">
    <property type="term" value="F:transferase activity"/>
    <property type="evidence" value="ECO:0007669"/>
    <property type="project" value="UniProtKB-KW"/>
</dbReference>
<reference evidence="8" key="1">
    <citation type="journal article" date="2014" name="Int. J. Syst. Evol. Microbiol.">
        <title>Complete genome sequence of Corynebacterium casei LMG S-19264T (=DSM 44701T), isolated from a smear-ripened cheese.</title>
        <authorList>
            <consortium name="US DOE Joint Genome Institute (JGI-PGF)"/>
            <person name="Walter F."/>
            <person name="Albersmeier A."/>
            <person name="Kalinowski J."/>
            <person name="Ruckert C."/>
        </authorList>
    </citation>
    <scope>NUCLEOTIDE SEQUENCE</scope>
    <source>
        <strain evidence="8">JCM 4637</strain>
    </source>
</reference>
<evidence type="ECO:0000259" key="7">
    <source>
        <dbReference type="PROSITE" id="PS52029"/>
    </source>
</evidence>
<evidence type="ECO:0000256" key="5">
    <source>
        <dbReference type="ARBA" id="ARBA00023316"/>
    </source>
</evidence>
<evidence type="ECO:0000256" key="3">
    <source>
        <dbReference type="ARBA" id="ARBA00022960"/>
    </source>
</evidence>
<dbReference type="GO" id="GO:0005576">
    <property type="term" value="C:extracellular region"/>
    <property type="evidence" value="ECO:0007669"/>
    <property type="project" value="TreeGrafter"/>
</dbReference>
<dbReference type="Proteomes" id="UP000638353">
    <property type="component" value="Unassembled WGS sequence"/>
</dbReference>
<feature type="active site" description="Nucleophile" evidence="6">
    <location>
        <position position="191"/>
    </location>
</feature>
<dbReference type="InterPro" id="IPR050979">
    <property type="entry name" value="LD-transpeptidase"/>
</dbReference>
<feature type="active site" description="Proton donor/acceptor" evidence="6">
    <location>
        <position position="177"/>
    </location>
</feature>
<dbReference type="PANTHER" id="PTHR30582:SF33">
    <property type="entry name" value="EXPORTED PROTEIN"/>
    <property type="match status" value="1"/>
</dbReference>
<dbReference type="GO" id="GO:0071555">
    <property type="term" value="P:cell wall organization"/>
    <property type="evidence" value="ECO:0007669"/>
    <property type="project" value="UniProtKB-UniRule"/>
</dbReference>
<comment type="caution">
    <text evidence="8">The sequence shown here is derived from an EMBL/GenBank/DDBJ whole genome shotgun (WGS) entry which is preliminary data.</text>
</comment>
<accession>A0A919CD63</accession>
<evidence type="ECO:0000313" key="9">
    <source>
        <dbReference type="Proteomes" id="UP000638353"/>
    </source>
</evidence>
<dbReference type="PROSITE" id="PS52029">
    <property type="entry name" value="LD_TPASE"/>
    <property type="match status" value="1"/>
</dbReference>
<keyword evidence="5 6" id="KW-0961">Cell wall biogenesis/degradation</keyword>
<dbReference type="InterPro" id="IPR005490">
    <property type="entry name" value="LD_TPept_cat_dom"/>
</dbReference>
<dbReference type="SUPFAM" id="SSF141523">
    <property type="entry name" value="L,D-transpeptidase catalytic domain-like"/>
    <property type="match status" value="1"/>
</dbReference>
<dbReference type="GO" id="GO:0071972">
    <property type="term" value="F:peptidoglycan L,D-transpeptidase activity"/>
    <property type="evidence" value="ECO:0007669"/>
    <property type="project" value="TreeGrafter"/>
</dbReference>
<keyword evidence="3 6" id="KW-0133">Cell shape</keyword>
<dbReference type="Gene3D" id="2.40.440.10">
    <property type="entry name" value="L,D-transpeptidase catalytic domain-like"/>
    <property type="match status" value="1"/>
</dbReference>
<evidence type="ECO:0000313" key="8">
    <source>
        <dbReference type="EMBL" id="GHD08577.1"/>
    </source>
</evidence>
<dbReference type="GO" id="GO:0018104">
    <property type="term" value="P:peptidoglycan-protein cross-linking"/>
    <property type="evidence" value="ECO:0007669"/>
    <property type="project" value="TreeGrafter"/>
</dbReference>
<evidence type="ECO:0000256" key="1">
    <source>
        <dbReference type="ARBA" id="ARBA00004752"/>
    </source>
</evidence>
<protein>
    <submittedName>
        <fullName evidence="8">Murein L,D-transpeptidase</fullName>
    </submittedName>
</protein>
<sequence>MLATGLLQAGPTNAVAAPSFVASAPAESCTANAGPYQRQLEKRLGLPVDGRMSQADCVAIRKVQRDLKLTPANGFPDLKTYRYTLVYDASRNPNAGKRCPVRTYRVTCVDLSRQILWVQKGTKVVFRPVPVRSGRPGLETRTGWQRIYRKNRTFFSTVYDGAPMPFSQFFNGGQALHGTYKDLFESGSGGCVNMYVKDAERLYRLLGVGDRLYVFGRKPNRAVGNPDAAKADAIVADAFGGHLIPVDVPLDDPLR</sequence>
<organism evidence="8 9">
    <name type="scientific">Streptomyces finlayi</name>
    <dbReference type="NCBI Taxonomy" id="67296"/>
    <lineage>
        <taxon>Bacteria</taxon>
        <taxon>Bacillati</taxon>
        <taxon>Actinomycetota</taxon>
        <taxon>Actinomycetes</taxon>
        <taxon>Kitasatosporales</taxon>
        <taxon>Streptomycetaceae</taxon>
        <taxon>Streptomyces</taxon>
    </lineage>
</organism>
<evidence type="ECO:0000256" key="4">
    <source>
        <dbReference type="ARBA" id="ARBA00022984"/>
    </source>
</evidence>
<reference evidence="8" key="2">
    <citation type="submission" date="2020-09" db="EMBL/GenBank/DDBJ databases">
        <authorList>
            <person name="Sun Q."/>
            <person name="Ohkuma M."/>
        </authorList>
    </citation>
    <scope>NUCLEOTIDE SEQUENCE</scope>
    <source>
        <strain evidence="8">JCM 4637</strain>
    </source>
</reference>
<comment type="pathway">
    <text evidence="1 6">Cell wall biogenesis; peptidoglycan biosynthesis.</text>
</comment>
<keyword evidence="2" id="KW-0808">Transferase</keyword>
<feature type="domain" description="L,D-TPase catalytic" evidence="7">
    <location>
        <begin position="105"/>
        <end position="215"/>
    </location>
</feature>
<dbReference type="EMBL" id="BMVC01000014">
    <property type="protein sequence ID" value="GHD08577.1"/>
    <property type="molecule type" value="Genomic_DNA"/>
</dbReference>
<dbReference type="InterPro" id="IPR038063">
    <property type="entry name" value="Transpep_catalytic_dom"/>
</dbReference>
<evidence type="ECO:0000256" key="2">
    <source>
        <dbReference type="ARBA" id="ARBA00022679"/>
    </source>
</evidence>